<dbReference type="Proteomes" id="UP000499080">
    <property type="component" value="Unassembled WGS sequence"/>
</dbReference>
<dbReference type="AlphaFoldDB" id="A0A4Y2DCM1"/>
<protein>
    <submittedName>
        <fullName evidence="1">Uncharacterized protein</fullName>
    </submittedName>
</protein>
<keyword evidence="2" id="KW-1185">Reference proteome</keyword>
<accession>A0A4Y2DCM1</accession>
<reference evidence="1 2" key="1">
    <citation type="journal article" date="2019" name="Sci. Rep.">
        <title>Orb-weaving spider Araneus ventricosus genome elucidates the spidroin gene catalogue.</title>
        <authorList>
            <person name="Kono N."/>
            <person name="Nakamura H."/>
            <person name="Ohtoshi R."/>
            <person name="Moran D.A.P."/>
            <person name="Shinohara A."/>
            <person name="Yoshida Y."/>
            <person name="Fujiwara M."/>
            <person name="Mori M."/>
            <person name="Tomita M."/>
            <person name="Arakawa K."/>
        </authorList>
    </citation>
    <scope>NUCLEOTIDE SEQUENCE [LARGE SCALE GENOMIC DNA]</scope>
</reference>
<sequence length="104" mass="11740">MAKIHPTNDLVSGVVLPDPPRAVLFMCFFIHFVAQANTYSAGEEGQAEALHVRIYMIEWNCGYWQSLKELVATVLPESGFCGRTKQDSGVHLKVENEKKDIFRI</sequence>
<gene>
    <name evidence="1" type="ORF">AVEN_197998_1</name>
</gene>
<name>A0A4Y2DCM1_ARAVE</name>
<evidence type="ECO:0000313" key="1">
    <source>
        <dbReference type="EMBL" id="GBM14523.1"/>
    </source>
</evidence>
<proteinExistence type="predicted"/>
<organism evidence="1 2">
    <name type="scientific">Araneus ventricosus</name>
    <name type="common">Orbweaver spider</name>
    <name type="synonym">Epeira ventricosa</name>
    <dbReference type="NCBI Taxonomy" id="182803"/>
    <lineage>
        <taxon>Eukaryota</taxon>
        <taxon>Metazoa</taxon>
        <taxon>Ecdysozoa</taxon>
        <taxon>Arthropoda</taxon>
        <taxon>Chelicerata</taxon>
        <taxon>Arachnida</taxon>
        <taxon>Araneae</taxon>
        <taxon>Araneomorphae</taxon>
        <taxon>Entelegynae</taxon>
        <taxon>Araneoidea</taxon>
        <taxon>Araneidae</taxon>
        <taxon>Araneus</taxon>
    </lineage>
</organism>
<dbReference type="EMBL" id="BGPR01089239">
    <property type="protein sequence ID" value="GBM14523.1"/>
    <property type="molecule type" value="Genomic_DNA"/>
</dbReference>
<evidence type="ECO:0000313" key="2">
    <source>
        <dbReference type="Proteomes" id="UP000499080"/>
    </source>
</evidence>
<comment type="caution">
    <text evidence="1">The sequence shown here is derived from an EMBL/GenBank/DDBJ whole genome shotgun (WGS) entry which is preliminary data.</text>
</comment>